<dbReference type="GO" id="GO:0003700">
    <property type="term" value="F:DNA-binding transcription factor activity"/>
    <property type="evidence" value="ECO:0007669"/>
    <property type="project" value="InterPro"/>
</dbReference>
<dbReference type="Gene3D" id="1.10.10.10">
    <property type="entry name" value="Winged helix-like DNA-binding domain superfamily/Winged helix DNA-binding domain"/>
    <property type="match status" value="1"/>
</dbReference>
<gene>
    <name evidence="6" type="ORF">METZ01_LOCUS472844</name>
</gene>
<keyword evidence="4" id="KW-0804">Transcription</keyword>
<dbReference type="Pfam" id="PF03466">
    <property type="entry name" value="LysR_substrate"/>
    <property type="match status" value="1"/>
</dbReference>
<dbReference type="Pfam" id="PF00126">
    <property type="entry name" value="HTH_1"/>
    <property type="match status" value="1"/>
</dbReference>
<dbReference type="PROSITE" id="PS50931">
    <property type="entry name" value="HTH_LYSR"/>
    <property type="match status" value="1"/>
</dbReference>
<sequence length="196" mass="22326">MMIDSGSLPPLNTLRVFEAVARHLSFTQAAKELHVTQAAVSHQIKSLEDHLGIKLFSRIKRRVLMTEEAQMLLPAVISAFSSIQEALEVIREHDAEQTLTVSLTPQFASNWLSFRIGSFYKRHPDINLHLQISSQEPDFVYGKTDLGVYWGSGNWEGLQSERLMTLEYTPFCSPELLAHEQPLKQPLQLANYRLLH</sequence>
<dbReference type="GO" id="GO:0043565">
    <property type="term" value="F:sequence-specific DNA binding"/>
    <property type="evidence" value="ECO:0007669"/>
    <property type="project" value="TreeGrafter"/>
</dbReference>
<dbReference type="SUPFAM" id="SSF53850">
    <property type="entry name" value="Periplasmic binding protein-like II"/>
    <property type="match status" value="1"/>
</dbReference>
<accession>A0A383BJI9</accession>
<name>A0A383BJI9_9ZZZZ</name>
<evidence type="ECO:0000256" key="4">
    <source>
        <dbReference type="ARBA" id="ARBA00023163"/>
    </source>
</evidence>
<dbReference type="AlphaFoldDB" id="A0A383BJI9"/>
<dbReference type="InterPro" id="IPR036390">
    <property type="entry name" value="WH_DNA-bd_sf"/>
</dbReference>
<dbReference type="FunFam" id="1.10.10.10:FF:000038">
    <property type="entry name" value="Glycine cleavage system transcriptional activator"/>
    <property type="match status" value="1"/>
</dbReference>
<dbReference type="EMBL" id="UINC01200898">
    <property type="protein sequence ID" value="SVE19990.1"/>
    <property type="molecule type" value="Genomic_DNA"/>
</dbReference>
<protein>
    <recommendedName>
        <fullName evidence="5">HTH lysR-type domain-containing protein</fullName>
    </recommendedName>
</protein>
<organism evidence="6">
    <name type="scientific">marine metagenome</name>
    <dbReference type="NCBI Taxonomy" id="408172"/>
    <lineage>
        <taxon>unclassified sequences</taxon>
        <taxon>metagenomes</taxon>
        <taxon>ecological metagenomes</taxon>
    </lineage>
</organism>
<dbReference type="GO" id="GO:0006351">
    <property type="term" value="P:DNA-templated transcription"/>
    <property type="evidence" value="ECO:0007669"/>
    <property type="project" value="TreeGrafter"/>
</dbReference>
<proteinExistence type="inferred from homology"/>
<reference evidence="6" key="1">
    <citation type="submission" date="2018-05" db="EMBL/GenBank/DDBJ databases">
        <authorList>
            <person name="Lanie J.A."/>
            <person name="Ng W.-L."/>
            <person name="Kazmierczak K.M."/>
            <person name="Andrzejewski T.M."/>
            <person name="Davidsen T.M."/>
            <person name="Wayne K.J."/>
            <person name="Tettelin H."/>
            <person name="Glass J.I."/>
            <person name="Rusch D."/>
            <person name="Podicherti R."/>
            <person name="Tsui H.-C.T."/>
            <person name="Winkler M.E."/>
        </authorList>
    </citation>
    <scope>NUCLEOTIDE SEQUENCE</scope>
</reference>
<dbReference type="Gene3D" id="3.40.190.10">
    <property type="entry name" value="Periplasmic binding protein-like II"/>
    <property type="match status" value="2"/>
</dbReference>
<dbReference type="InterPro" id="IPR036388">
    <property type="entry name" value="WH-like_DNA-bd_sf"/>
</dbReference>
<dbReference type="SUPFAM" id="SSF46785">
    <property type="entry name" value="Winged helix' DNA-binding domain"/>
    <property type="match status" value="1"/>
</dbReference>
<dbReference type="InterPro" id="IPR000847">
    <property type="entry name" value="LysR_HTH_N"/>
</dbReference>
<evidence type="ECO:0000256" key="1">
    <source>
        <dbReference type="ARBA" id="ARBA00009437"/>
    </source>
</evidence>
<keyword evidence="2" id="KW-0805">Transcription regulation</keyword>
<dbReference type="PANTHER" id="PTHR30537:SF26">
    <property type="entry name" value="GLYCINE CLEAVAGE SYSTEM TRANSCRIPTIONAL ACTIVATOR"/>
    <property type="match status" value="1"/>
</dbReference>
<evidence type="ECO:0000313" key="6">
    <source>
        <dbReference type="EMBL" id="SVE19990.1"/>
    </source>
</evidence>
<feature type="non-terminal residue" evidence="6">
    <location>
        <position position="196"/>
    </location>
</feature>
<evidence type="ECO:0000256" key="2">
    <source>
        <dbReference type="ARBA" id="ARBA00023015"/>
    </source>
</evidence>
<evidence type="ECO:0000256" key="3">
    <source>
        <dbReference type="ARBA" id="ARBA00023125"/>
    </source>
</evidence>
<dbReference type="InterPro" id="IPR005119">
    <property type="entry name" value="LysR_subst-bd"/>
</dbReference>
<feature type="domain" description="HTH lysR-type" evidence="5">
    <location>
        <begin position="9"/>
        <end position="66"/>
    </location>
</feature>
<comment type="similarity">
    <text evidence="1">Belongs to the LysR transcriptional regulatory family.</text>
</comment>
<dbReference type="InterPro" id="IPR058163">
    <property type="entry name" value="LysR-type_TF_proteobact-type"/>
</dbReference>
<keyword evidence="3" id="KW-0238">DNA-binding</keyword>
<dbReference type="PRINTS" id="PR00039">
    <property type="entry name" value="HTHLYSR"/>
</dbReference>
<dbReference type="PANTHER" id="PTHR30537">
    <property type="entry name" value="HTH-TYPE TRANSCRIPTIONAL REGULATOR"/>
    <property type="match status" value="1"/>
</dbReference>
<evidence type="ECO:0000259" key="5">
    <source>
        <dbReference type="PROSITE" id="PS50931"/>
    </source>
</evidence>